<evidence type="ECO:0000256" key="4">
    <source>
        <dbReference type="ARBA" id="ARBA00007837"/>
    </source>
</evidence>
<dbReference type="AlphaFoldDB" id="A0A397Q3I5"/>
<dbReference type="InterPro" id="IPR036637">
    <property type="entry name" value="Phosphohistidine_dom_sf"/>
</dbReference>
<evidence type="ECO:0000313" key="15">
    <source>
        <dbReference type="EMBL" id="RIA55483.1"/>
    </source>
</evidence>
<dbReference type="Gene3D" id="3.30.450.40">
    <property type="match status" value="1"/>
</dbReference>
<feature type="domain" description="GAF" evidence="14">
    <location>
        <begin position="24"/>
        <end position="170"/>
    </location>
</feature>
<evidence type="ECO:0000256" key="8">
    <source>
        <dbReference type="ARBA" id="ARBA00022597"/>
    </source>
</evidence>
<evidence type="ECO:0000313" key="16">
    <source>
        <dbReference type="Proteomes" id="UP000266273"/>
    </source>
</evidence>
<dbReference type="Pfam" id="PF01590">
    <property type="entry name" value="GAF"/>
    <property type="match status" value="1"/>
</dbReference>
<dbReference type="InterPro" id="IPR036618">
    <property type="entry name" value="PtsI_HPr-bd_sf"/>
</dbReference>
<dbReference type="Pfam" id="PF05524">
    <property type="entry name" value="PEP-utilisers_N"/>
    <property type="match status" value="1"/>
</dbReference>
<comment type="catalytic activity">
    <reaction evidence="1">
        <text>L-histidyl-[protein] + phosphoenolpyruvate = N(pros)-phospho-L-histidyl-[protein] + pyruvate</text>
        <dbReference type="Rhea" id="RHEA:23880"/>
        <dbReference type="Rhea" id="RHEA-COMP:9745"/>
        <dbReference type="Rhea" id="RHEA-COMP:9746"/>
        <dbReference type="ChEBI" id="CHEBI:15361"/>
        <dbReference type="ChEBI" id="CHEBI:29979"/>
        <dbReference type="ChEBI" id="CHEBI:58702"/>
        <dbReference type="ChEBI" id="CHEBI:64837"/>
        <dbReference type="EC" id="2.7.3.9"/>
    </reaction>
</comment>
<keyword evidence="12" id="KW-0418">Kinase</keyword>
<evidence type="ECO:0000256" key="2">
    <source>
        <dbReference type="ARBA" id="ARBA00001946"/>
    </source>
</evidence>
<dbReference type="Pfam" id="PF00391">
    <property type="entry name" value="PEP-utilizers"/>
    <property type="match status" value="1"/>
</dbReference>
<keyword evidence="10" id="KW-0598">Phosphotransferase system</keyword>
<dbReference type="Pfam" id="PF02896">
    <property type="entry name" value="PEP-utilizers_C"/>
    <property type="match status" value="1"/>
</dbReference>
<dbReference type="Gene3D" id="1.10.274.10">
    <property type="entry name" value="PtsI, HPr-binding domain"/>
    <property type="match status" value="1"/>
</dbReference>
<dbReference type="PRINTS" id="PR01736">
    <property type="entry name" value="PHPHTRNFRASE"/>
</dbReference>
<dbReference type="GO" id="GO:0016301">
    <property type="term" value="F:kinase activity"/>
    <property type="evidence" value="ECO:0007669"/>
    <property type="project" value="UniProtKB-KW"/>
</dbReference>
<dbReference type="InterPro" id="IPR000121">
    <property type="entry name" value="PEP_util_C"/>
</dbReference>
<dbReference type="InterPro" id="IPR008731">
    <property type="entry name" value="PTS_EIN"/>
</dbReference>
<dbReference type="SUPFAM" id="SSF47831">
    <property type="entry name" value="Enzyme I of the PEP:sugar phosphotransferase system HPr-binding (sub)domain"/>
    <property type="match status" value="1"/>
</dbReference>
<dbReference type="Gene3D" id="3.50.30.10">
    <property type="entry name" value="Phosphohistidine domain"/>
    <property type="match status" value="1"/>
</dbReference>
<dbReference type="PANTHER" id="PTHR46244:SF6">
    <property type="entry name" value="PHOSPHOENOLPYRUVATE-PROTEIN PHOSPHOTRANSFERASE"/>
    <property type="match status" value="1"/>
</dbReference>
<dbReference type="SUPFAM" id="SSF51621">
    <property type="entry name" value="Phosphoenolpyruvate/pyruvate domain"/>
    <property type="match status" value="1"/>
</dbReference>
<evidence type="ECO:0000256" key="6">
    <source>
        <dbReference type="ARBA" id="ARBA00022448"/>
    </source>
</evidence>
<dbReference type="NCBIfam" id="TIGR01417">
    <property type="entry name" value="PTS_I_fam"/>
    <property type="match status" value="1"/>
</dbReference>
<protein>
    <recommendedName>
        <fullName evidence="5">phosphoenolpyruvate--protein phosphotransferase</fullName>
        <ecNumber evidence="5">2.7.3.9</ecNumber>
    </recommendedName>
</protein>
<dbReference type="InterPro" id="IPR023151">
    <property type="entry name" value="PEP_util_CS"/>
</dbReference>
<keyword evidence="8" id="KW-0762">Sugar transport</keyword>
<dbReference type="InterPro" id="IPR029016">
    <property type="entry name" value="GAF-like_dom_sf"/>
</dbReference>
<dbReference type="GO" id="GO:0046872">
    <property type="term" value="F:metal ion binding"/>
    <property type="evidence" value="ECO:0007669"/>
    <property type="project" value="UniProtKB-KW"/>
</dbReference>
<dbReference type="InterPro" id="IPR040442">
    <property type="entry name" value="Pyrv_kinase-like_dom_sf"/>
</dbReference>
<dbReference type="SUPFAM" id="SSF55781">
    <property type="entry name" value="GAF domain-like"/>
    <property type="match status" value="1"/>
</dbReference>
<dbReference type="SMART" id="SM00065">
    <property type="entry name" value="GAF"/>
    <property type="match status" value="1"/>
</dbReference>
<dbReference type="EC" id="2.7.3.9" evidence="5"/>
<keyword evidence="13" id="KW-0460">Magnesium</keyword>
<evidence type="ECO:0000256" key="13">
    <source>
        <dbReference type="ARBA" id="ARBA00022842"/>
    </source>
</evidence>
<comment type="subcellular location">
    <subcellularLocation>
        <location evidence="3">Cytoplasm</location>
    </subcellularLocation>
</comment>
<keyword evidence="6" id="KW-0813">Transport</keyword>
<dbReference type="PROSITE" id="PS00742">
    <property type="entry name" value="PEP_ENZYMES_2"/>
    <property type="match status" value="1"/>
</dbReference>
<accession>A0A397Q3I5</accession>
<dbReference type="PANTHER" id="PTHR46244">
    <property type="entry name" value="PHOSPHOENOLPYRUVATE-PROTEIN PHOSPHOTRANSFERASE"/>
    <property type="match status" value="1"/>
</dbReference>
<keyword evidence="16" id="KW-1185">Reference proteome</keyword>
<dbReference type="GO" id="GO:0009401">
    <property type="term" value="P:phosphoenolpyruvate-dependent sugar phosphotransferase system"/>
    <property type="evidence" value="ECO:0007669"/>
    <property type="project" value="UniProtKB-KW"/>
</dbReference>
<evidence type="ECO:0000256" key="7">
    <source>
        <dbReference type="ARBA" id="ARBA00022490"/>
    </source>
</evidence>
<sequence>MPWRLSAPRVLLRRLREAMANSPGGKVSLDAIVELVAANLVAEVCSIYISRSDGALELYATQGLKQEAVHNTRLKPDEGLVGLIASSARPVNLPDAQSHPAFSLRPETGEESYSSFLGVPVLRGGRTQGVLTIQNVHPRKYTDEEVEALQTIAMVLAEIIGSGAIEGVSPTEADPRRTQTQSAEGVVLSEGIALGHIVFHEPQVMVTRLISDDPASELSRLEMAVEQLRKSVDEMLERRDVPLTGEHREILEVYRVFAHDEGWLRRLREAVNAGLTAEAAVKRVQNVQRDQMLRHRDSFWRERLHDMDDIANRLLRLLAGRNETAASEELPKDTILVARTMGASELLDYNREKLRGLVLEEGGLTSHVAIVARALDIAAVGETENVLTMTAPGDAAILDAEQGVLHVRPSGDLVKSYTDKVRFRARRQAQYARLRDREPRTLDGQRIYLRMNAGLPIDVPHLVDSGADGIGLYRTELQFMISSNLPRLHQQIRTYQEIMDTADDKPVVFRTLDIGGDKVLPYIRHTHEPNPALGWRAIRIALDRPALLRTQMRALLRACAGRDLRMMIPFVTDVAELREARGYLNKELAHAKRHGYELPREVHMGAMIEVPSLLWQLDEILPEADFISVGSNDLFQFLFAADRGNANVAARFDPLSLPGLRVLRQIAESAERHKVPLTLCGEIAGRPIEAMALIGLGYRSISMSAASIGPVKAMVLELDAQKLESYVLEWLETGNQSIRARLRDFAEANNIPLG</sequence>
<gene>
    <name evidence="15" type="ORF">BXY53_0549</name>
</gene>
<dbReference type="GO" id="GO:0008965">
    <property type="term" value="F:phosphoenolpyruvate-protein phosphotransferase activity"/>
    <property type="evidence" value="ECO:0007669"/>
    <property type="project" value="UniProtKB-EC"/>
</dbReference>
<evidence type="ECO:0000256" key="1">
    <source>
        <dbReference type="ARBA" id="ARBA00000683"/>
    </source>
</evidence>
<evidence type="ECO:0000256" key="12">
    <source>
        <dbReference type="ARBA" id="ARBA00022777"/>
    </source>
</evidence>
<organism evidence="15 16">
    <name type="scientific">Dichotomicrobium thermohalophilum</name>
    <dbReference type="NCBI Taxonomy" id="933063"/>
    <lineage>
        <taxon>Bacteria</taxon>
        <taxon>Pseudomonadati</taxon>
        <taxon>Pseudomonadota</taxon>
        <taxon>Alphaproteobacteria</taxon>
        <taxon>Hyphomicrobiales</taxon>
        <taxon>Hyphomicrobiaceae</taxon>
        <taxon>Dichotomicrobium</taxon>
    </lineage>
</organism>
<keyword evidence="7" id="KW-0963">Cytoplasm</keyword>
<evidence type="ECO:0000256" key="11">
    <source>
        <dbReference type="ARBA" id="ARBA00022723"/>
    </source>
</evidence>
<evidence type="ECO:0000259" key="14">
    <source>
        <dbReference type="SMART" id="SM00065"/>
    </source>
</evidence>
<dbReference type="Proteomes" id="UP000266273">
    <property type="component" value="Unassembled WGS sequence"/>
</dbReference>
<keyword evidence="9 15" id="KW-0808">Transferase</keyword>
<comment type="similarity">
    <text evidence="4">Belongs to the PEP-utilizing enzyme family.</text>
</comment>
<evidence type="ECO:0000256" key="3">
    <source>
        <dbReference type="ARBA" id="ARBA00004496"/>
    </source>
</evidence>
<reference evidence="15 16" key="1">
    <citation type="submission" date="2018-08" db="EMBL/GenBank/DDBJ databases">
        <title>Genomic Encyclopedia of Archaeal and Bacterial Type Strains, Phase II (KMG-II): from individual species to whole genera.</title>
        <authorList>
            <person name="Goeker M."/>
        </authorList>
    </citation>
    <scope>NUCLEOTIDE SEQUENCE [LARGE SCALE GENOMIC DNA]</scope>
    <source>
        <strain evidence="15 16">DSM 5002</strain>
    </source>
</reference>
<dbReference type="InterPro" id="IPR050499">
    <property type="entry name" value="PEP-utilizing_PTS_enzyme"/>
</dbReference>
<dbReference type="GO" id="GO:0005737">
    <property type="term" value="C:cytoplasm"/>
    <property type="evidence" value="ECO:0007669"/>
    <property type="project" value="UniProtKB-SubCell"/>
</dbReference>
<dbReference type="EMBL" id="QXDF01000001">
    <property type="protein sequence ID" value="RIA55483.1"/>
    <property type="molecule type" value="Genomic_DNA"/>
</dbReference>
<dbReference type="InterPro" id="IPR006318">
    <property type="entry name" value="PTS_EI-like"/>
</dbReference>
<dbReference type="Gene3D" id="3.20.20.60">
    <property type="entry name" value="Phosphoenolpyruvate-binding domains"/>
    <property type="match status" value="1"/>
</dbReference>
<evidence type="ECO:0000256" key="9">
    <source>
        <dbReference type="ARBA" id="ARBA00022679"/>
    </source>
</evidence>
<dbReference type="RefSeq" id="WP_119060383.1">
    <property type="nucleotide sequence ID" value="NZ_QXDF01000001.1"/>
</dbReference>
<evidence type="ECO:0000256" key="10">
    <source>
        <dbReference type="ARBA" id="ARBA00022683"/>
    </source>
</evidence>
<dbReference type="SUPFAM" id="SSF52009">
    <property type="entry name" value="Phosphohistidine domain"/>
    <property type="match status" value="1"/>
</dbReference>
<dbReference type="InterPro" id="IPR003018">
    <property type="entry name" value="GAF"/>
</dbReference>
<name>A0A397Q3I5_9HYPH</name>
<evidence type="ECO:0000256" key="5">
    <source>
        <dbReference type="ARBA" id="ARBA00012232"/>
    </source>
</evidence>
<comment type="caution">
    <text evidence="15">The sequence shown here is derived from an EMBL/GenBank/DDBJ whole genome shotgun (WGS) entry which is preliminary data.</text>
</comment>
<dbReference type="OrthoDB" id="9765468at2"/>
<dbReference type="InterPro" id="IPR015813">
    <property type="entry name" value="Pyrv/PenolPyrv_kinase-like_dom"/>
</dbReference>
<comment type="cofactor">
    <cofactor evidence="2">
        <name>Mg(2+)</name>
        <dbReference type="ChEBI" id="CHEBI:18420"/>
    </cofactor>
</comment>
<dbReference type="InterPro" id="IPR008279">
    <property type="entry name" value="PEP-util_enz_mobile_dom"/>
</dbReference>
<proteinExistence type="inferred from homology"/>
<keyword evidence="11" id="KW-0479">Metal-binding</keyword>